<proteinExistence type="predicted"/>
<sequence length="736" mass="82353">MVRAPAKSCPNLSRLFEDAEPELLAQFLHAEAFQRLAWLENYRFGADDPEGPSTARTMLLKEKKDRLVPLETEAARIITIASDRGEYALEGLARTSLENDRARMLLEQRDSLARSLWAYTREHGLFEAAENSLHLRLYRRFDKHYQTFMAEPSTGGGPDASGTLLDELLADLGKRLDRGEGYSIERFDIPEDGDEPAAEMYLLFHPDPPTSVREIDDQGNRSRIYFRPPGEAMIVFTPSTGRVHVRARNRRLRHIIAERFIETALQQTYSSQPVDFQAYDISQFLKGFDLALPDFDEDAVILNAQVIRADISIGDLTNRLSLSTTIGHNISELIESQPGLSRIFERALAIRFIEIAVRYWRTDRENEETLNFTLTDRNTSSLLSLDDPFERVLGHRLLRHWNIMREGRAPSVAESMAVIPALLAIWDIGADKVAGTWLQARNIDSRILIDLGFLVPAGWEGDDLIDDEDEIGPVAAEVVVRVEKGDAEEGDRKVADLKVTEGQVTPGGNPDRYRIYRVRDGWVAQHLKARLEQVLDAPAVEKLTDHLFYLGTLGVDGGDVPIYLARGLDREKVRSAVDTELRARHNLGIGLVLHAGNALGHSIAANVLTPLADQIDTNKAEITLVADKLRSVFRRHRLLASGGMTVGLHRSGDEFATLVVPGRGTIDIKGKNRIDIIQRLVDAHNNGPMPMMTGDLVKGIAEGQSLSNIFKKPLWDKLKAEFLRSHSSKGPWEIAS</sequence>
<dbReference type="EMBL" id="JBHSLL010000012">
    <property type="protein sequence ID" value="MFC5385428.1"/>
    <property type="molecule type" value="Genomic_DNA"/>
</dbReference>
<reference evidence="2" key="1">
    <citation type="journal article" date="2019" name="Int. J. Syst. Evol. Microbiol.">
        <title>The Global Catalogue of Microorganisms (GCM) 10K type strain sequencing project: providing services to taxonomists for standard genome sequencing and annotation.</title>
        <authorList>
            <consortium name="The Broad Institute Genomics Platform"/>
            <consortium name="The Broad Institute Genome Sequencing Center for Infectious Disease"/>
            <person name="Wu L."/>
            <person name="Ma J."/>
        </authorList>
    </citation>
    <scope>NUCLEOTIDE SEQUENCE [LARGE SCALE GENOMIC DNA]</scope>
    <source>
        <strain evidence="2">CGMCC 4.1415</strain>
    </source>
</reference>
<gene>
    <name evidence="1" type="ORF">ACFPLB_05530</name>
</gene>
<accession>A0ABW0H087</accession>
<dbReference type="Proteomes" id="UP001596016">
    <property type="component" value="Unassembled WGS sequence"/>
</dbReference>
<comment type="caution">
    <text evidence="1">The sequence shown here is derived from an EMBL/GenBank/DDBJ whole genome shotgun (WGS) entry which is preliminary data.</text>
</comment>
<evidence type="ECO:0000313" key="1">
    <source>
        <dbReference type="EMBL" id="MFC5385428.1"/>
    </source>
</evidence>
<protein>
    <submittedName>
        <fullName evidence="1">Uncharacterized protein</fullName>
    </submittedName>
</protein>
<organism evidence="1 2">
    <name type="scientific">Aquamicrobium segne</name>
    <dbReference type="NCBI Taxonomy" id="469547"/>
    <lineage>
        <taxon>Bacteria</taxon>
        <taxon>Pseudomonadati</taxon>
        <taxon>Pseudomonadota</taxon>
        <taxon>Alphaproteobacteria</taxon>
        <taxon>Hyphomicrobiales</taxon>
        <taxon>Phyllobacteriaceae</taxon>
        <taxon>Aquamicrobium</taxon>
    </lineage>
</organism>
<evidence type="ECO:0000313" key="2">
    <source>
        <dbReference type="Proteomes" id="UP001596016"/>
    </source>
</evidence>
<dbReference type="RefSeq" id="WP_378228341.1">
    <property type="nucleotide sequence ID" value="NZ_JBHSLL010000012.1"/>
</dbReference>
<keyword evidence="2" id="KW-1185">Reference proteome</keyword>
<name>A0ABW0H087_9HYPH</name>